<dbReference type="Pfam" id="PF03140">
    <property type="entry name" value="DUF247"/>
    <property type="match status" value="1"/>
</dbReference>
<evidence type="ECO:0000313" key="2">
    <source>
        <dbReference type="Proteomes" id="UP001054252"/>
    </source>
</evidence>
<evidence type="ECO:0000313" key="1">
    <source>
        <dbReference type="EMBL" id="GKV31001.1"/>
    </source>
</evidence>
<protein>
    <submittedName>
        <fullName evidence="1">Uncharacterized protein</fullName>
    </submittedName>
</protein>
<sequence length="204" mass="23497">MAEQGNREHVSLDVNLISRYKTMVLGDPFISTNTCIFRVPDRIKMQNARAYEPYAFSLGPWHFGKQHLMDAQKFKIYFLQGLVRRFPNPDSKVEELEQVIKDVQSRASECYGDWAAINVTKEEFEKILMLDGCFIIELLRKLAAGKTKCLGLCLNSCMTGPVAMEASLWLKLLRNSSSGLHFHMTYYRQSLRYYPALRSNISLI</sequence>
<dbReference type="PANTHER" id="PTHR31170">
    <property type="entry name" value="BNAC04G53230D PROTEIN"/>
    <property type="match status" value="1"/>
</dbReference>
<dbReference type="PANTHER" id="PTHR31170:SF17">
    <property type="match status" value="1"/>
</dbReference>
<dbReference type="EMBL" id="BPVZ01000089">
    <property type="protein sequence ID" value="GKV31001.1"/>
    <property type="molecule type" value="Genomic_DNA"/>
</dbReference>
<dbReference type="AlphaFoldDB" id="A0AAV5L203"/>
<keyword evidence="2" id="KW-1185">Reference proteome</keyword>
<comment type="caution">
    <text evidence="1">The sequence shown here is derived from an EMBL/GenBank/DDBJ whole genome shotgun (WGS) entry which is preliminary data.</text>
</comment>
<dbReference type="InterPro" id="IPR004158">
    <property type="entry name" value="DUF247_pln"/>
</dbReference>
<name>A0AAV5L203_9ROSI</name>
<accession>A0AAV5L203</accession>
<gene>
    <name evidence="1" type="ORF">SLEP1_g39750</name>
</gene>
<reference evidence="1 2" key="1">
    <citation type="journal article" date="2021" name="Commun. Biol.">
        <title>The genome of Shorea leprosula (Dipterocarpaceae) highlights the ecological relevance of drought in aseasonal tropical rainforests.</title>
        <authorList>
            <person name="Ng K.K.S."/>
            <person name="Kobayashi M.J."/>
            <person name="Fawcett J.A."/>
            <person name="Hatakeyama M."/>
            <person name="Paape T."/>
            <person name="Ng C.H."/>
            <person name="Ang C.C."/>
            <person name="Tnah L.H."/>
            <person name="Lee C.T."/>
            <person name="Nishiyama T."/>
            <person name="Sese J."/>
            <person name="O'Brien M.J."/>
            <person name="Copetti D."/>
            <person name="Mohd Noor M.I."/>
            <person name="Ong R.C."/>
            <person name="Putra M."/>
            <person name="Sireger I.Z."/>
            <person name="Indrioko S."/>
            <person name="Kosugi Y."/>
            <person name="Izuno A."/>
            <person name="Isagi Y."/>
            <person name="Lee S.L."/>
            <person name="Shimizu K.K."/>
        </authorList>
    </citation>
    <scope>NUCLEOTIDE SEQUENCE [LARGE SCALE GENOMIC DNA]</scope>
    <source>
        <strain evidence="1">214</strain>
    </source>
</reference>
<dbReference type="Proteomes" id="UP001054252">
    <property type="component" value="Unassembled WGS sequence"/>
</dbReference>
<organism evidence="1 2">
    <name type="scientific">Rubroshorea leprosula</name>
    <dbReference type="NCBI Taxonomy" id="152421"/>
    <lineage>
        <taxon>Eukaryota</taxon>
        <taxon>Viridiplantae</taxon>
        <taxon>Streptophyta</taxon>
        <taxon>Embryophyta</taxon>
        <taxon>Tracheophyta</taxon>
        <taxon>Spermatophyta</taxon>
        <taxon>Magnoliopsida</taxon>
        <taxon>eudicotyledons</taxon>
        <taxon>Gunneridae</taxon>
        <taxon>Pentapetalae</taxon>
        <taxon>rosids</taxon>
        <taxon>malvids</taxon>
        <taxon>Malvales</taxon>
        <taxon>Dipterocarpaceae</taxon>
        <taxon>Rubroshorea</taxon>
    </lineage>
</organism>
<proteinExistence type="predicted"/>